<name>A0ACB9JPC6_9ASTR</name>
<comment type="caution">
    <text evidence="1">The sequence shown here is derived from an EMBL/GenBank/DDBJ whole genome shotgun (WGS) entry which is preliminary data.</text>
</comment>
<proteinExistence type="predicted"/>
<reference evidence="1 2" key="2">
    <citation type="journal article" date="2022" name="Mol. Ecol. Resour.">
        <title>The genomes of chicory, endive, great burdock and yacon provide insights into Asteraceae paleo-polyploidization history and plant inulin production.</title>
        <authorList>
            <person name="Fan W."/>
            <person name="Wang S."/>
            <person name="Wang H."/>
            <person name="Wang A."/>
            <person name="Jiang F."/>
            <person name="Liu H."/>
            <person name="Zhao H."/>
            <person name="Xu D."/>
            <person name="Zhang Y."/>
        </authorList>
    </citation>
    <scope>NUCLEOTIDE SEQUENCE [LARGE SCALE GENOMIC DNA]</scope>
    <source>
        <strain evidence="2">cv. Yunnan</strain>
        <tissue evidence="1">Leaves</tissue>
    </source>
</reference>
<evidence type="ECO:0000313" key="2">
    <source>
        <dbReference type="Proteomes" id="UP001056120"/>
    </source>
</evidence>
<sequence>MQVTILVPAFYAYGIVDSNGKLFRHFQSRAEMVNFSLEKRECGGCGPGRRESRAERWGLAEAEKVEEKEERTATRQGRKGRWAFTSRSKGTVRDSLVNRPVTLPQPDKERGYLVGEKREAHTVGVLDVVVPLLRFRGTDRLSNGNVYKEVAGSSQTE</sequence>
<keyword evidence="2" id="KW-1185">Reference proteome</keyword>
<dbReference type="EMBL" id="CM042020">
    <property type="protein sequence ID" value="KAI3821953.1"/>
    <property type="molecule type" value="Genomic_DNA"/>
</dbReference>
<dbReference type="Proteomes" id="UP001056120">
    <property type="component" value="Linkage Group LG03"/>
</dbReference>
<accession>A0ACB9JPC6</accession>
<protein>
    <submittedName>
        <fullName evidence="1">Uncharacterized protein</fullName>
    </submittedName>
</protein>
<evidence type="ECO:0000313" key="1">
    <source>
        <dbReference type="EMBL" id="KAI3821953.1"/>
    </source>
</evidence>
<gene>
    <name evidence="1" type="ORF">L1987_09529</name>
</gene>
<organism evidence="1 2">
    <name type="scientific">Smallanthus sonchifolius</name>
    <dbReference type="NCBI Taxonomy" id="185202"/>
    <lineage>
        <taxon>Eukaryota</taxon>
        <taxon>Viridiplantae</taxon>
        <taxon>Streptophyta</taxon>
        <taxon>Embryophyta</taxon>
        <taxon>Tracheophyta</taxon>
        <taxon>Spermatophyta</taxon>
        <taxon>Magnoliopsida</taxon>
        <taxon>eudicotyledons</taxon>
        <taxon>Gunneridae</taxon>
        <taxon>Pentapetalae</taxon>
        <taxon>asterids</taxon>
        <taxon>campanulids</taxon>
        <taxon>Asterales</taxon>
        <taxon>Asteraceae</taxon>
        <taxon>Asteroideae</taxon>
        <taxon>Heliantheae alliance</taxon>
        <taxon>Millerieae</taxon>
        <taxon>Smallanthus</taxon>
    </lineage>
</organism>
<reference evidence="2" key="1">
    <citation type="journal article" date="2022" name="Mol. Ecol. Resour.">
        <title>The genomes of chicory, endive, great burdock and yacon provide insights into Asteraceae palaeo-polyploidization history and plant inulin production.</title>
        <authorList>
            <person name="Fan W."/>
            <person name="Wang S."/>
            <person name="Wang H."/>
            <person name="Wang A."/>
            <person name="Jiang F."/>
            <person name="Liu H."/>
            <person name="Zhao H."/>
            <person name="Xu D."/>
            <person name="Zhang Y."/>
        </authorList>
    </citation>
    <scope>NUCLEOTIDE SEQUENCE [LARGE SCALE GENOMIC DNA]</scope>
    <source>
        <strain evidence="2">cv. Yunnan</strain>
    </source>
</reference>